<dbReference type="EC" id="2.7.13.3" evidence="3"/>
<dbReference type="SMART" id="SM00387">
    <property type="entry name" value="HATPase_c"/>
    <property type="match status" value="1"/>
</dbReference>
<evidence type="ECO:0000259" key="15">
    <source>
        <dbReference type="PROSITE" id="PS50885"/>
    </source>
</evidence>
<keyword evidence="4" id="KW-0597">Phosphoprotein</keyword>
<keyword evidence="9" id="KW-0067">ATP-binding</keyword>
<proteinExistence type="predicted"/>
<dbReference type="InterPro" id="IPR036890">
    <property type="entry name" value="HATPase_C_sf"/>
</dbReference>
<feature type="coiled-coil region" evidence="12">
    <location>
        <begin position="89"/>
        <end position="123"/>
    </location>
</feature>
<keyword evidence="11" id="KW-0902">Two-component regulatory system</keyword>
<evidence type="ECO:0000256" key="4">
    <source>
        <dbReference type="ARBA" id="ARBA00022553"/>
    </source>
</evidence>
<keyword evidence="17" id="KW-1185">Reference proteome</keyword>
<protein>
    <recommendedName>
        <fullName evidence="3">histidine kinase</fullName>
        <ecNumber evidence="3">2.7.13.3</ecNumber>
    </recommendedName>
</protein>
<dbReference type="InterPro" id="IPR050482">
    <property type="entry name" value="Sensor_HK_TwoCompSys"/>
</dbReference>
<dbReference type="PROSITE" id="PS50885">
    <property type="entry name" value="HAMP"/>
    <property type="match status" value="1"/>
</dbReference>
<dbReference type="Gene3D" id="1.20.5.1930">
    <property type="match status" value="1"/>
</dbReference>
<evidence type="ECO:0000256" key="12">
    <source>
        <dbReference type="SAM" id="Coils"/>
    </source>
</evidence>
<dbReference type="PANTHER" id="PTHR24421:SF10">
    <property type="entry name" value="NITRATE_NITRITE SENSOR PROTEIN NARQ"/>
    <property type="match status" value="1"/>
</dbReference>
<dbReference type="GO" id="GO:0016020">
    <property type="term" value="C:membrane"/>
    <property type="evidence" value="ECO:0007669"/>
    <property type="project" value="UniProtKB-SubCell"/>
</dbReference>
<feature type="transmembrane region" description="Helical" evidence="13">
    <location>
        <begin position="12"/>
        <end position="31"/>
    </location>
</feature>
<comment type="catalytic activity">
    <reaction evidence="1">
        <text>ATP + protein L-histidine = ADP + protein N-phospho-L-histidine.</text>
        <dbReference type="EC" id="2.7.13.3"/>
    </reaction>
</comment>
<dbReference type="EMBL" id="JACCAC010000001">
    <property type="protein sequence ID" value="NYG54334.1"/>
    <property type="molecule type" value="Genomic_DNA"/>
</dbReference>
<dbReference type="Pfam" id="PF02518">
    <property type="entry name" value="HATPase_c"/>
    <property type="match status" value="1"/>
</dbReference>
<accession>A0A7Y9RS09</accession>
<organism evidence="16 17">
    <name type="scientific">Nocardioides perillae</name>
    <dbReference type="NCBI Taxonomy" id="1119534"/>
    <lineage>
        <taxon>Bacteria</taxon>
        <taxon>Bacillati</taxon>
        <taxon>Actinomycetota</taxon>
        <taxon>Actinomycetes</taxon>
        <taxon>Propionibacteriales</taxon>
        <taxon>Nocardioidaceae</taxon>
        <taxon>Nocardioides</taxon>
    </lineage>
</organism>
<evidence type="ECO:0000256" key="3">
    <source>
        <dbReference type="ARBA" id="ARBA00012438"/>
    </source>
</evidence>
<reference evidence="16 17" key="1">
    <citation type="submission" date="2020-07" db="EMBL/GenBank/DDBJ databases">
        <title>Sequencing the genomes of 1000 actinobacteria strains.</title>
        <authorList>
            <person name="Klenk H.-P."/>
        </authorList>
    </citation>
    <scope>NUCLEOTIDE SEQUENCE [LARGE SCALE GENOMIC DNA]</scope>
    <source>
        <strain evidence="16 17">DSM 24552</strain>
    </source>
</reference>
<evidence type="ECO:0000256" key="7">
    <source>
        <dbReference type="ARBA" id="ARBA00022741"/>
    </source>
</evidence>
<dbReference type="InterPro" id="IPR003660">
    <property type="entry name" value="HAMP_dom"/>
</dbReference>
<evidence type="ECO:0000256" key="9">
    <source>
        <dbReference type="ARBA" id="ARBA00022840"/>
    </source>
</evidence>
<evidence type="ECO:0000256" key="8">
    <source>
        <dbReference type="ARBA" id="ARBA00022777"/>
    </source>
</evidence>
<dbReference type="SUPFAM" id="SSF55874">
    <property type="entry name" value="ATPase domain of HSP90 chaperone/DNA topoisomerase II/histidine kinase"/>
    <property type="match status" value="1"/>
</dbReference>
<keyword evidence="13" id="KW-0472">Membrane</keyword>
<dbReference type="Proteomes" id="UP000544110">
    <property type="component" value="Unassembled WGS sequence"/>
</dbReference>
<gene>
    <name evidence="16" type="ORF">BJ989_000638</name>
</gene>
<evidence type="ECO:0000313" key="17">
    <source>
        <dbReference type="Proteomes" id="UP000544110"/>
    </source>
</evidence>
<keyword evidence="6 13" id="KW-0812">Transmembrane</keyword>
<evidence type="ECO:0000256" key="10">
    <source>
        <dbReference type="ARBA" id="ARBA00022989"/>
    </source>
</evidence>
<evidence type="ECO:0000256" key="11">
    <source>
        <dbReference type="ARBA" id="ARBA00023012"/>
    </source>
</evidence>
<dbReference type="InterPro" id="IPR005467">
    <property type="entry name" value="His_kinase_dom"/>
</dbReference>
<evidence type="ECO:0000256" key="2">
    <source>
        <dbReference type="ARBA" id="ARBA00004370"/>
    </source>
</evidence>
<dbReference type="PROSITE" id="PS50109">
    <property type="entry name" value="HIS_KIN"/>
    <property type="match status" value="1"/>
</dbReference>
<keyword evidence="12" id="KW-0175">Coiled coil</keyword>
<feature type="domain" description="HAMP" evidence="15">
    <location>
        <begin position="62"/>
        <end position="108"/>
    </location>
</feature>
<dbReference type="InterPro" id="IPR011712">
    <property type="entry name" value="Sig_transdc_His_kin_sub3_dim/P"/>
</dbReference>
<dbReference type="AlphaFoldDB" id="A0A7Y9RS09"/>
<keyword evidence="7" id="KW-0547">Nucleotide-binding</keyword>
<dbReference type="GO" id="GO:0046983">
    <property type="term" value="F:protein dimerization activity"/>
    <property type="evidence" value="ECO:0007669"/>
    <property type="project" value="InterPro"/>
</dbReference>
<name>A0A7Y9RS09_9ACTN</name>
<sequence>MTSSLLTRVAAANLLVYGAGAVALATGPVAVPRDPEPGSVVLLVLGVLVLTGVVALLLGPTLRALDQVVEALDLTGAAGRVPVPRPREAARLATAVDELLDRVERAQADRALAVTDAEEAERARIAQDLHDGVGQSLTAVLLELAAAERSMAPEERAAVAAAREGVRAALEEVRVAARRLRPHVLEDLGLRSALVALTTDLFAATDVAVHRAVVPGLPAMSEATELVVFRVAQEALTNVARHADARTVRLRLGPVGAHVELVVEDDGRGVDPAAPATQGTGLRGMAERAAGVGGSLSVTRREGGGTRVRLLVPAAPPAAAPTAAPEGGR</sequence>
<dbReference type="Pfam" id="PF07730">
    <property type="entry name" value="HisKA_3"/>
    <property type="match status" value="1"/>
</dbReference>
<evidence type="ECO:0000256" key="13">
    <source>
        <dbReference type="SAM" id="Phobius"/>
    </source>
</evidence>
<dbReference type="InterPro" id="IPR003594">
    <property type="entry name" value="HATPase_dom"/>
</dbReference>
<evidence type="ECO:0000256" key="6">
    <source>
        <dbReference type="ARBA" id="ARBA00022692"/>
    </source>
</evidence>
<evidence type="ECO:0000256" key="5">
    <source>
        <dbReference type="ARBA" id="ARBA00022679"/>
    </source>
</evidence>
<feature type="transmembrane region" description="Helical" evidence="13">
    <location>
        <begin position="37"/>
        <end position="58"/>
    </location>
</feature>
<dbReference type="CDD" id="cd16917">
    <property type="entry name" value="HATPase_UhpB-NarQ-NarX-like"/>
    <property type="match status" value="1"/>
</dbReference>
<keyword evidence="10 13" id="KW-1133">Transmembrane helix</keyword>
<dbReference type="Gene3D" id="3.30.565.10">
    <property type="entry name" value="Histidine kinase-like ATPase, C-terminal domain"/>
    <property type="match status" value="1"/>
</dbReference>
<evidence type="ECO:0000259" key="14">
    <source>
        <dbReference type="PROSITE" id="PS50109"/>
    </source>
</evidence>
<dbReference type="RefSeq" id="WP_179516976.1">
    <property type="nucleotide sequence ID" value="NZ_JACCAC010000001.1"/>
</dbReference>
<keyword evidence="8 16" id="KW-0418">Kinase</keyword>
<comment type="caution">
    <text evidence="16">The sequence shown here is derived from an EMBL/GenBank/DDBJ whole genome shotgun (WGS) entry which is preliminary data.</text>
</comment>
<evidence type="ECO:0000256" key="1">
    <source>
        <dbReference type="ARBA" id="ARBA00000085"/>
    </source>
</evidence>
<evidence type="ECO:0000313" key="16">
    <source>
        <dbReference type="EMBL" id="NYG54334.1"/>
    </source>
</evidence>
<keyword evidence="5 16" id="KW-0808">Transferase</keyword>
<comment type="subcellular location">
    <subcellularLocation>
        <location evidence="2">Membrane</location>
    </subcellularLocation>
</comment>
<dbReference type="PANTHER" id="PTHR24421">
    <property type="entry name" value="NITRATE/NITRITE SENSOR PROTEIN NARX-RELATED"/>
    <property type="match status" value="1"/>
</dbReference>
<dbReference type="GO" id="GO:0000155">
    <property type="term" value="F:phosphorelay sensor kinase activity"/>
    <property type="evidence" value="ECO:0007669"/>
    <property type="project" value="InterPro"/>
</dbReference>
<dbReference type="GO" id="GO:0005524">
    <property type="term" value="F:ATP binding"/>
    <property type="evidence" value="ECO:0007669"/>
    <property type="project" value="UniProtKB-KW"/>
</dbReference>
<feature type="domain" description="Histidine kinase" evidence="14">
    <location>
        <begin position="230"/>
        <end position="316"/>
    </location>
</feature>